<reference evidence="1" key="1">
    <citation type="journal article" date="2014" name="Front. Microbiol.">
        <title>High frequency of phylogenetically diverse reductive dehalogenase-homologous genes in deep subseafloor sedimentary metagenomes.</title>
        <authorList>
            <person name="Kawai M."/>
            <person name="Futagami T."/>
            <person name="Toyoda A."/>
            <person name="Takaki Y."/>
            <person name="Nishi S."/>
            <person name="Hori S."/>
            <person name="Arai W."/>
            <person name="Tsubouchi T."/>
            <person name="Morono Y."/>
            <person name="Uchiyama I."/>
            <person name="Ito T."/>
            <person name="Fujiyama A."/>
            <person name="Inagaki F."/>
            <person name="Takami H."/>
        </authorList>
    </citation>
    <scope>NUCLEOTIDE SEQUENCE</scope>
    <source>
        <strain evidence="1">Expedition CK06-06</strain>
    </source>
</reference>
<sequence>MNEQRISEELLALLEANGVAIRKEPLGGSGGGLCTVKGQAIFFVDTQATSAEVAALCSQAVSKIINIEQIYIKPEIRQFIENNSQ</sequence>
<name>X0RU92_9ZZZZ</name>
<organism evidence="1">
    <name type="scientific">marine sediment metagenome</name>
    <dbReference type="NCBI Taxonomy" id="412755"/>
    <lineage>
        <taxon>unclassified sequences</taxon>
        <taxon>metagenomes</taxon>
        <taxon>ecological metagenomes</taxon>
    </lineage>
</organism>
<protein>
    <submittedName>
        <fullName evidence="1">Uncharacterized protein</fullName>
    </submittedName>
</protein>
<proteinExistence type="predicted"/>
<accession>X0RU92</accession>
<dbReference type="AlphaFoldDB" id="X0RU92"/>
<evidence type="ECO:0000313" key="1">
    <source>
        <dbReference type="EMBL" id="GAF72409.1"/>
    </source>
</evidence>
<gene>
    <name evidence="1" type="ORF">S01H1_15323</name>
</gene>
<dbReference type="EMBL" id="BARS01007999">
    <property type="protein sequence ID" value="GAF72409.1"/>
    <property type="molecule type" value="Genomic_DNA"/>
</dbReference>
<comment type="caution">
    <text evidence="1">The sequence shown here is derived from an EMBL/GenBank/DDBJ whole genome shotgun (WGS) entry which is preliminary data.</text>
</comment>